<evidence type="ECO:0000313" key="3">
    <source>
        <dbReference type="Proteomes" id="UP000031671"/>
    </source>
</evidence>
<name>A0A0B8P0M3_9VIBR</name>
<dbReference type="AlphaFoldDB" id="A0A0B8P0M3"/>
<dbReference type="CDD" id="cd04301">
    <property type="entry name" value="NAT_SF"/>
    <property type="match status" value="1"/>
</dbReference>
<dbReference type="GO" id="GO:0016747">
    <property type="term" value="F:acyltransferase activity, transferring groups other than amino-acyl groups"/>
    <property type="evidence" value="ECO:0007669"/>
    <property type="project" value="InterPro"/>
</dbReference>
<dbReference type="Proteomes" id="UP000031671">
    <property type="component" value="Unassembled WGS sequence"/>
</dbReference>
<evidence type="ECO:0000259" key="1">
    <source>
        <dbReference type="PROSITE" id="PS51186"/>
    </source>
</evidence>
<comment type="caution">
    <text evidence="2">The sequence shown here is derived from an EMBL/GenBank/DDBJ whole genome shotgun (WGS) entry which is preliminary data.</text>
</comment>
<dbReference type="InterPro" id="IPR016181">
    <property type="entry name" value="Acyl_CoA_acyltransferase"/>
</dbReference>
<dbReference type="Gene3D" id="3.40.630.30">
    <property type="match status" value="1"/>
</dbReference>
<dbReference type="EMBL" id="BBRZ01000030">
    <property type="protein sequence ID" value="GAM56499.1"/>
    <property type="molecule type" value="Genomic_DNA"/>
</dbReference>
<proteinExistence type="predicted"/>
<feature type="domain" description="N-acetyltransferase" evidence="1">
    <location>
        <begin position="1"/>
        <end position="137"/>
    </location>
</feature>
<keyword evidence="3" id="KW-1185">Reference proteome</keyword>
<dbReference type="PROSITE" id="PS51186">
    <property type="entry name" value="GNAT"/>
    <property type="match status" value="1"/>
</dbReference>
<reference evidence="2 3" key="2">
    <citation type="submission" date="2015-01" db="EMBL/GenBank/DDBJ databases">
        <authorList>
            <consortium name="NBRP consortium"/>
            <person name="Sawabe T."/>
            <person name="Meirelles P."/>
            <person name="Feng G."/>
            <person name="Sayaka M."/>
            <person name="Hattori M."/>
            <person name="Ohkuma M."/>
        </authorList>
    </citation>
    <scope>NUCLEOTIDE SEQUENCE [LARGE SCALE GENOMIC DNA]</scope>
    <source>
        <strain evidence="3">JCM 19231</strain>
    </source>
</reference>
<reference evidence="2 3" key="1">
    <citation type="submission" date="2015-01" db="EMBL/GenBank/DDBJ databases">
        <title>Vibrio sp. C1 JCM 19231 whole genome shotgun sequence.</title>
        <authorList>
            <person name="Sawabe T."/>
            <person name="Meirelles P."/>
            <person name="Feng G."/>
            <person name="Sayaka M."/>
            <person name="Hattori M."/>
            <person name="Ohkuma M."/>
        </authorList>
    </citation>
    <scope>NUCLEOTIDE SEQUENCE [LARGE SCALE GENOMIC DNA]</scope>
    <source>
        <strain evidence="3">JCM 19231</strain>
    </source>
</reference>
<gene>
    <name evidence="2" type="ORF">JCM19231_326</name>
</gene>
<dbReference type="SUPFAM" id="SSF55729">
    <property type="entry name" value="Acyl-CoA N-acyltransferases (Nat)"/>
    <property type="match status" value="1"/>
</dbReference>
<evidence type="ECO:0000313" key="2">
    <source>
        <dbReference type="EMBL" id="GAM56499.1"/>
    </source>
</evidence>
<dbReference type="Pfam" id="PF00583">
    <property type="entry name" value="Acetyltransf_1"/>
    <property type="match status" value="1"/>
</dbReference>
<organism evidence="2 3">
    <name type="scientific">Vibrio ishigakensis</name>
    <dbReference type="NCBI Taxonomy" id="1481914"/>
    <lineage>
        <taxon>Bacteria</taxon>
        <taxon>Pseudomonadati</taxon>
        <taxon>Pseudomonadota</taxon>
        <taxon>Gammaproteobacteria</taxon>
        <taxon>Vibrionales</taxon>
        <taxon>Vibrionaceae</taxon>
        <taxon>Vibrio</taxon>
    </lineage>
</organism>
<sequence>MFEVSYQRITDDSPHFANLTSLFKSEWPEYEPEGDSTLPKPIVAIVEGQVVGGIAYTKFAEPKSDREVIWVNAVYVSEAWRHRGIAHKLIFLGRQQVKSQSKLYAYTHVPGLYESLGWLREDKNDQASDVVMSCSLE</sequence>
<dbReference type="InterPro" id="IPR000182">
    <property type="entry name" value="GNAT_dom"/>
</dbReference>
<dbReference type="RefSeq" id="WP_261837183.1">
    <property type="nucleotide sequence ID" value="NZ_AP024882.1"/>
</dbReference>
<protein>
    <recommendedName>
        <fullName evidence="1">N-acetyltransferase domain-containing protein</fullName>
    </recommendedName>
</protein>
<accession>A0A0B8P0M3</accession>